<feature type="region of interest" description="Disordered" evidence="1">
    <location>
        <begin position="108"/>
        <end position="129"/>
    </location>
</feature>
<evidence type="ECO:0000313" key="2">
    <source>
        <dbReference type="EMBL" id="MBV7272682.1"/>
    </source>
</evidence>
<keyword evidence="3" id="KW-1185">Reference proteome</keyword>
<dbReference type="RefSeq" id="WP_218319717.1">
    <property type="nucleotide sequence ID" value="NZ_JAEEGC010000029.1"/>
</dbReference>
<dbReference type="AlphaFoldDB" id="A0A949TNT6"/>
<accession>A0A949TNT6</accession>
<proteinExistence type="predicted"/>
<protein>
    <submittedName>
        <fullName evidence="2">Uncharacterized protein</fullName>
    </submittedName>
</protein>
<dbReference type="Proteomes" id="UP000694308">
    <property type="component" value="Unassembled WGS sequence"/>
</dbReference>
<organism evidence="2 3">
    <name type="scientific">Clostridium thailandense</name>
    <dbReference type="NCBI Taxonomy" id="2794346"/>
    <lineage>
        <taxon>Bacteria</taxon>
        <taxon>Bacillati</taxon>
        <taxon>Bacillota</taxon>
        <taxon>Clostridia</taxon>
        <taxon>Eubacteriales</taxon>
        <taxon>Clostridiaceae</taxon>
        <taxon>Clostridium</taxon>
    </lineage>
</organism>
<feature type="region of interest" description="Disordered" evidence="1">
    <location>
        <begin position="67"/>
        <end position="90"/>
    </location>
</feature>
<evidence type="ECO:0000313" key="3">
    <source>
        <dbReference type="Proteomes" id="UP000694308"/>
    </source>
</evidence>
<sequence>MARNDTDKLVELLFYMLPKYMNGYIRDKNEIKIDNEKDILSVKEIKEIYDVIKELQLINGNELTERKKTEDKEHISRGKEKGKNIKEDLGVKSKKESEVEGVKKNVKKENKVEERKKNSQGKNEIEEHKKNVKKEIESFSHMRRCPRYIENKKDSRSKCGIKNILRRLINKKVIFYISDPIRGVIDNALILGVKNNIVELKTREDTTILLLINEIIGIKSSELISIDFNNEDEISDSTNVFEEDEFRIYFSSIIGKRVFIQTKGCGELRYMNNKIITAVGGDFVVVEKDILISLKKIVLVEL</sequence>
<name>A0A949TNT6_9CLOT</name>
<gene>
    <name evidence="2" type="ORF">I6U48_07085</name>
</gene>
<evidence type="ECO:0000256" key="1">
    <source>
        <dbReference type="SAM" id="MobiDB-lite"/>
    </source>
</evidence>
<reference evidence="2" key="1">
    <citation type="submission" date="2020-12" db="EMBL/GenBank/DDBJ databases">
        <title>Clostridium thailandense sp. nov., a novel acetogenic bacterium isolated from peat land soil in Thailand.</title>
        <authorList>
            <person name="Chaikitkaew S."/>
            <person name="Birkeland N.K."/>
        </authorList>
    </citation>
    <scope>NUCLEOTIDE SEQUENCE</scope>
    <source>
        <strain evidence="2">PL3</strain>
    </source>
</reference>
<dbReference type="EMBL" id="JAEEGC010000029">
    <property type="protein sequence ID" value="MBV7272682.1"/>
    <property type="molecule type" value="Genomic_DNA"/>
</dbReference>
<comment type="caution">
    <text evidence="2">The sequence shown here is derived from an EMBL/GenBank/DDBJ whole genome shotgun (WGS) entry which is preliminary data.</text>
</comment>